<keyword evidence="4" id="KW-1185">Reference proteome</keyword>
<organism evidence="3 4">
    <name type="scientific">Umbra pygmaea</name>
    <name type="common">Eastern mudminnow</name>
    <dbReference type="NCBI Taxonomy" id="75934"/>
    <lineage>
        <taxon>Eukaryota</taxon>
        <taxon>Metazoa</taxon>
        <taxon>Chordata</taxon>
        <taxon>Craniata</taxon>
        <taxon>Vertebrata</taxon>
        <taxon>Euteleostomi</taxon>
        <taxon>Actinopterygii</taxon>
        <taxon>Neopterygii</taxon>
        <taxon>Teleostei</taxon>
        <taxon>Protacanthopterygii</taxon>
        <taxon>Esociformes</taxon>
        <taxon>Umbridae</taxon>
        <taxon>Umbra</taxon>
    </lineage>
</organism>
<feature type="chain" id="PRO_5044832680" evidence="2">
    <location>
        <begin position="20"/>
        <end position="185"/>
    </location>
</feature>
<dbReference type="Proteomes" id="UP001557470">
    <property type="component" value="Unassembled WGS sequence"/>
</dbReference>
<evidence type="ECO:0000313" key="3">
    <source>
        <dbReference type="EMBL" id="KAL0962572.1"/>
    </source>
</evidence>
<proteinExistence type="predicted"/>
<evidence type="ECO:0000256" key="2">
    <source>
        <dbReference type="SAM" id="SignalP"/>
    </source>
</evidence>
<comment type="caution">
    <text evidence="3">The sequence shown here is derived from an EMBL/GenBank/DDBJ whole genome shotgun (WGS) entry which is preliminary data.</text>
</comment>
<name>A0ABD0WFS0_UMBPY</name>
<keyword evidence="2" id="KW-0732">Signal</keyword>
<feature type="coiled-coil region" evidence="1">
    <location>
        <begin position="57"/>
        <end position="91"/>
    </location>
</feature>
<dbReference type="EMBL" id="JAGEUA010000011">
    <property type="protein sequence ID" value="KAL0962572.1"/>
    <property type="molecule type" value="Genomic_DNA"/>
</dbReference>
<evidence type="ECO:0000313" key="4">
    <source>
        <dbReference type="Proteomes" id="UP001557470"/>
    </source>
</evidence>
<reference evidence="3 4" key="1">
    <citation type="submission" date="2024-06" db="EMBL/GenBank/DDBJ databases">
        <authorList>
            <person name="Pan Q."/>
            <person name="Wen M."/>
            <person name="Jouanno E."/>
            <person name="Zahm M."/>
            <person name="Klopp C."/>
            <person name="Cabau C."/>
            <person name="Louis A."/>
            <person name="Berthelot C."/>
            <person name="Parey E."/>
            <person name="Roest Crollius H."/>
            <person name="Montfort J."/>
            <person name="Robinson-Rechavi M."/>
            <person name="Bouchez O."/>
            <person name="Lampietro C."/>
            <person name="Lopez Roques C."/>
            <person name="Donnadieu C."/>
            <person name="Postlethwait J."/>
            <person name="Bobe J."/>
            <person name="Verreycken H."/>
            <person name="Guiguen Y."/>
        </authorList>
    </citation>
    <scope>NUCLEOTIDE SEQUENCE [LARGE SCALE GENOMIC DNA]</scope>
    <source>
        <strain evidence="3">Up_M1</strain>
        <tissue evidence="3">Testis</tissue>
    </source>
</reference>
<dbReference type="AlphaFoldDB" id="A0ABD0WFS0"/>
<dbReference type="Gene3D" id="1.10.287.1490">
    <property type="match status" value="1"/>
</dbReference>
<sequence>MRVAVVLGVLTTLISMALALIVYGQHLTEAKLNLQNLQLDQSERARTGQLKERQWIVNLLEGQVESKKKNLEEMDVEVKKLTEEQGKMKAEIDTCLATKKTTEDELAPIQKEMSDIEASFNTEKETWNGEITNLKKQMEERSKVCDFVKKNSTDAYVMKLCPTNEGAANAEAAPAQANETSAPKQ</sequence>
<evidence type="ECO:0000256" key="1">
    <source>
        <dbReference type="SAM" id="Coils"/>
    </source>
</evidence>
<accession>A0ABD0WFS0</accession>
<gene>
    <name evidence="3" type="ORF">UPYG_G00341900</name>
</gene>
<feature type="signal peptide" evidence="2">
    <location>
        <begin position="1"/>
        <end position="19"/>
    </location>
</feature>
<protein>
    <submittedName>
        <fullName evidence="3">Uncharacterized protein</fullName>
    </submittedName>
</protein>
<keyword evidence="1" id="KW-0175">Coiled coil</keyword>